<name>A0A948S088_UNCEI</name>
<evidence type="ECO:0000313" key="1">
    <source>
        <dbReference type="EMBL" id="MBU2692923.1"/>
    </source>
</evidence>
<organism evidence="1 2">
    <name type="scientific">Eiseniibacteriota bacterium</name>
    <dbReference type="NCBI Taxonomy" id="2212470"/>
    <lineage>
        <taxon>Bacteria</taxon>
        <taxon>Candidatus Eiseniibacteriota</taxon>
    </lineage>
</organism>
<gene>
    <name evidence="1" type="ORF">KJ970_18550</name>
</gene>
<sequence length="104" mass="11746">MNEHSNPNGPGKPLINGKYDDVELAIMEGFADTLIGEPNINFLLSHLRVVGEQSPRRGQPYQSENELLADRGLGDLMDLFYKGSLGKNLRLLKRELHPNRVGYW</sequence>
<accession>A0A948S088</accession>
<proteinExistence type="predicted"/>
<comment type="caution">
    <text evidence="1">The sequence shown here is derived from an EMBL/GenBank/DDBJ whole genome shotgun (WGS) entry which is preliminary data.</text>
</comment>
<evidence type="ECO:0000313" key="2">
    <source>
        <dbReference type="Proteomes" id="UP000777784"/>
    </source>
</evidence>
<dbReference type="AlphaFoldDB" id="A0A948S088"/>
<dbReference type="Proteomes" id="UP000777784">
    <property type="component" value="Unassembled WGS sequence"/>
</dbReference>
<dbReference type="EMBL" id="JAHJDP010000105">
    <property type="protein sequence ID" value="MBU2692923.1"/>
    <property type="molecule type" value="Genomic_DNA"/>
</dbReference>
<reference evidence="1" key="1">
    <citation type="submission" date="2021-05" db="EMBL/GenBank/DDBJ databases">
        <title>Energy efficiency and biological interactions define the core microbiome of deep oligotrophic groundwater.</title>
        <authorList>
            <person name="Mehrshad M."/>
            <person name="Lopez-Fernandez M."/>
            <person name="Bell E."/>
            <person name="Bernier-Latmani R."/>
            <person name="Bertilsson S."/>
            <person name="Dopson M."/>
        </authorList>
    </citation>
    <scope>NUCLEOTIDE SEQUENCE</scope>
    <source>
        <strain evidence="1">Modern_marine.mb.64</strain>
    </source>
</reference>
<protein>
    <submittedName>
        <fullName evidence="1">Uncharacterized protein</fullName>
    </submittedName>
</protein>